<protein>
    <submittedName>
        <fullName evidence="3">Type II toxin-antitoxin system YafQ family toxin</fullName>
    </submittedName>
</protein>
<reference evidence="3" key="2">
    <citation type="submission" date="2021-04" db="EMBL/GenBank/DDBJ databases">
        <authorList>
            <person name="Gilroy R."/>
        </authorList>
    </citation>
    <scope>NUCLEOTIDE SEQUENCE</scope>
    <source>
        <strain evidence="3">Gambia16-554</strain>
    </source>
</reference>
<evidence type="ECO:0000256" key="1">
    <source>
        <dbReference type="ARBA" id="ARBA00022649"/>
    </source>
</evidence>
<keyword evidence="1" id="KW-1277">Toxin-antitoxin system</keyword>
<dbReference type="Proteomes" id="UP000824115">
    <property type="component" value="Unassembled WGS sequence"/>
</dbReference>
<dbReference type="InterPro" id="IPR035093">
    <property type="entry name" value="RelE/ParE_toxin_dom_sf"/>
</dbReference>
<dbReference type="GO" id="GO:0004521">
    <property type="term" value="F:RNA endonuclease activity"/>
    <property type="evidence" value="ECO:0007669"/>
    <property type="project" value="TreeGrafter"/>
</dbReference>
<evidence type="ECO:0000313" key="3">
    <source>
        <dbReference type="EMBL" id="HIZ85800.1"/>
    </source>
</evidence>
<feature type="active site" description="Proton donor" evidence="2">
    <location>
        <position position="85"/>
    </location>
</feature>
<dbReference type="PIRSF" id="PIRSF006156">
    <property type="entry name" value="YafQ"/>
    <property type="match status" value="1"/>
</dbReference>
<dbReference type="PANTHER" id="PTHR40588:SF1">
    <property type="entry name" value="MRNA INTERFERASE TOXIN YAFQ"/>
    <property type="match status" value="1"/>
</dbReference>
<dbReference type="PANTHER" id="PTHR40588">
    <property type="entry name" value="MRNA INTERFERASE TOXIN YAFQ"/>
    <property type="match status" value="1"/>
</dbReference>
<dbReference type="GO" id="GO:0006415">
    <property type="term" value="P:translational termination"/>
    <property type="evidence" value="ECO:0007669"/>
    <property type="project" value="TreeGrafter"/>
</dbReference>
<dbReference type="SUPFAM" id="SSF143011">
    <property type="entry name" value="RelE-like"/>
    <property type="match status" value="1"/>
</dbReference>
<dbReference type="InterPro" id="IPR007712">
    <property type="entry name" value="RelE/ParE_toxin"/>
</dbReference>
<proteinExistence type="predicted"/>
<reference evidence="3" key="1">
    <citation type="journal article" date="2021" name="PeerJ">
        <title>Extensive microbial diversity within the chicken gut microbiome revealed by metagenomics and culture.</title>
        <authorList>
            <person name="Gilroy R."/>
            <person name="Ravi A."/>
            <person name="Getino M."/>
            <person name="Pursley I."/>
            <person name="Horton D.L."/>
            <person name="Alikhan N.F."/>
            <person name="Baker D."/>
            <person name="Gharbi K."/>
            <person name="Hall N."/>
            <person name="Watson M."/>
            <person name="Adriaenssens E.M."/>
            <person name="Foster-Nyarko E."/>
            <person name="Jarju S."/>
            <person name="Secka A."/>
            <person name="Antonio M."/>
            <person name="Oren A."/>
            <person name="Chaudhuri R.R."/>
            <person name="La Ragione R."/>
            <person name="Hildebrand F."/>
            <person name="Pallen M.J."/>
        </authorList>
    </citation>
    <scope>NUCLEOTIDE SEQUENCE</scope>
    <source>
        <strain evidence="3">Gambia16-554</strain>
    </source>
</reference>
<accession>A0A9D2GQY1</accession>
<sequence length="90" mass="10583">MWELRITKQFKKDLKKYQNRADKIASLSVVLSMLQETGTVSSEHKPHMLAGEYKGFMECHVENDLLLIWLDKTEHIIKLVRLGTHSELFR</sequence>
<evidence type="ECO:0000313" key="4">
    <source>
        <dbReference type="Proteomes" id="UP000824115"/>
    </source>
</evidence>
<evidence type="ECO:0000256" key="2">
    <source>
        <dbReference type="PIRSR" id="PIRSR006156-1"/>
    </source>
</evidence>
<comment type="caution">
    <text evidence="3">The sequence shown here is derived from an EMBL/GenBank/DDBJ whole genome shotgun (WGS) entry which is preliminary data.</text>
</comment>
<dbReference type="Pfam" id="PF15738">
    <property type="entry name" value="YafQ_toxin"/>
    <property type="match status" value="1"/>
</dbReference>
<organism evidence="3 4">
    <name type="scientific">Candidatus Coprenecus stercoravium</name>
    <dbReference type="NCBI Taxonomy" id="2840735"/>
    <lineage>
        <taxon>Bacteria</taxon>
        <taxon>Pseudomonadati</taxon>
        <taxon>Bacteroidota</taxon>
        <taxon>Bacteroidia</taxon>
        <taxon>Bacteroidales</taxon>
        <taxon>Rikenellaceae</taxon>
        <taxon>Rikenellaceae incertae sedis</taxon>
        <taxon>Candidatus Coprenecus</taxon>
    </lineage>
</organism>
<dbReference type="Gene3D" id="3.30.2310.20">
    <property type="entry name" value="RelE-like"/>
    <property type="match status" value="1"/>
</dbReference>
<gene>
    <name evidence="3" type="ORF">IAC04_04860</name>
</gene>
<dbReference type="EMBL" id="DXAW01000089">
    <property type="protein sequence ID" value="HIZ85800.1"/>
    <property type="molecule type" value="Genomic_DNA"/>
</dbReference>
<dbReference type="GO" id="GO:0006402">
    <property type="term" value="P:mRNA catabolic process"/>
    <property type="evidence" value="ECO:0007669"/>
    <property type="project" value="TreeGrafter"/>
</dbReference>
<dbReference type="AlphaFoldDB" id="A0A9D2GQY1"/>
<dbReference type="InterPro" id="IPR004386">
    <property type="entry name" value="Toxin_YafQ-like"/>
</dbReference>
<dbReference type="NCBIfam" id="TIGR02385">
    <property type="entry name" value="RelE_StbE"/>
    <property type="match status" value="1"/>
</dbReference>
<name>A0A9D2GQY1_9BACT</name>